<dbReference type="SUPFAM" id="SSF160631">
    <property type="entry name" value="SMI1/KNR4-like"/>
    <property type="match status" value="1"/>
</dbReference>
<name>A0A8I1A300_THEIN</name>
<dbReference type="Gene3D" id="3.40.1580.10">
    <property type="entry name" value="SMI1/KNR4-like"/>
    <property type="match status" value="1"/>
</dbReference>
<dbReference type="InterPro" id="IPR037883">
    <property type="entry name" value="Knr4/Smi1-like_sf"/>
</dbReference>
<keyword evidence="3" id="KW-1185">Reference proteome</keyword>
<evidence type="ECO:0000259" key="1">
    <source>
        <dbReference type="SMART" id="SM00860"/>
    </source>
</evidence>
<dbReference type="RefSeq" id="WP_181821644.1">
    <property type="nucleotide sequence ID" value="NZ_JACETT010000035.1"/>
</dbReference>
<dbReference type="EMBL" id="JAECVW010000002">
    <property type="protein sequence ID" value="MBH8594602.1"/>
    <property type="molecule type" value="Genomic_DNA"/>
</dbReference>
<evidence type="ECO:0000313" key="2">
    <source>
        <dbReference type="EMBL" id="MBH8594602.1"/>
    </source>
</evidence>
<dbReference type="InterPro" id="IPR018958">
    <property type="entry name" value="Knr4/Smi1-like_dom"/>
</dbReference>
<reference evidence="2 3" key="1">
    <citation type="submission" date="2020-12" db="EMBL/GenBank/DDBJ databases">
        <title>WGS of Thermoactinomyces spp.</title>
        <authorList>
            <person name="Cheng K."/>
        </authorList>
    </citation>
    <scope>NUCLEOTIDE SEQUENCE [LARGE SCALE GENOMIC DNA]</scope>
    <source>
        <strain evidence="3">CICC 10671\DSM 43846</strain>
    </source>
</reference>
<gene>
    <name evidence="2" type="ORF">I8U20_04570</name>
</gene>
<accession>A0A8I1A300</accession>
<proteinExistence type="predicted"/>
<protein>
    <submittedName>
        <fullName evidence="2">SMI1/KNR4 family protein</fullName>
    </submittedName>
</protein>
<organism evidence="2 3">
    <name type="scientific">Thermoactinomyces intermedius</name>
    <dbReference type="NCBI Taxonomy" id="2024"/>
    <lineage>
        <taxon>Bacteria</taxon>
        <taxon>Bacillati</taxon>
        <taxon>Bacillota</taxon>
        <taxon>Bacilli</taxon>
        <taxon>Bacillales</taxon>
        <taxon>Thermoactinomycetaceae</taxon>
        <taxon>Thermoactinomyces</taxon>
    </lineage>
</organism>
<feature type="domain" description="Knr4/Smi1-like" evidence="1">
    <location>
        <begin position="29"/>
        <end position="148"/>
    </location>
</feature>
<dbReference type="Proteomes" id="UP000633619">
    <property type="component" value="Unassembled WGS sequence"/>
</dbReference>
<evidence type="ECO:0000313" key="3">
    <source>
        <dbReference type="Proteomes" id="UP000633619"/>
    </source>
</evidence>
<sequence>MSDFSFLKKYVLPSRHIQAPPDFKHKFYPVGKREVEEAEQRLNRTFPKELREFYLQIGYGFMCFHQKTFDNLIMGPHSIADLILGEDIWEDYDLVEEIAEDPHLFPFFFLGNDDLIFFDLSQETREGIHPVDYAGVIIAESLEDFLRKLDAKENYYIYVVDDESGF</sequence>
<dbReference type="AlphaFoldDB" id="A0A8I1A300"/>
<dbReference type="Pfam" id="PF09346">
    <property type="entry name" value="SMI1_KNR4"/>
    <property type="match status" value="1"/>
</dbReference>
<comment type="caution">
    <text evidence="2">The sequence shown here is derived from an EMBL/GenBank/DDBJ whole genome shotgun (WGS) entry which is preliminary data.</text>
</comment>
<dbReference type="SMART" id="SM00860">
    <property type="entry name" value="SMI1_KNR4"/>
    <property type="match status" value="1"/>
</dbReference>